<evidence type="ECO:0000313" key="2">
    <source>
        <dbReference type="Proteomes" id="UP000002669"/>
    </source>
</evidence>
<proteinExistence type="predicted"/>
<dbReference type="GeneID" id="10025939"/>
<dbReference type="RefSeq" id="XP_003170698.1">
    <property type="nucleotide sequence ID" value="XM_003170650.1"/>
</dbReference>
<keyword evidence="2" id="KW-1185">Reference proteome</keyword>
<dbReference type="EMBL" id="DS989827">
    <property type="protein sequence ID" value="EFR03690.1"/>
    <property type="molecule type" value="Genomic_DNA"/>
</dbReference>
<dbReference type="InParanoid" id="E4V0X5"/>
<dbReference type="AlphaFoldDB" id="E4V0X5"/>
<name>E4V0X5_ARTGP</name>
<dbReference type="VEuPathDB" id="FungiDB:MGYG_06686"/>
<dbReference type="Proteomes" id="UP000002669">
    <property type="component" value="Unassembled WGS sequence"/>
</dbReference>
<organism evidence="2">
    <name type="scientific">Arthroderma gypseum (strain ATCC MYA-4604 / CBS 118893)</name>
    <name type="common">Microsporum gypseum</name>
    <dbReference type="NCBI Taxonomy" id="535722"/>
    <lineage>
        <taxon>Eukaryota</taxon>
        <taxon>Fungi</taxon>
        <taxon>Dikarya</taxon>
        <taxon>Ascomycota</taxon>
        <taxon>Pezizomycotina</taxon>
        <taxon>Eurotiomycetes</taxon>
        <taxon>Eurotiomycetidae</taxon>
        <taxon>Onygenales</taxon>
        <taxon>Arthrodermataceae</taxon>
        <taxon>Nannizzia</taxon>
    </lineage>
</organism>
<accession>E4V0X5</accession>
<sequence length="108" mass="12193">MAIKDRYIRHEVSDLDCSSKIWFITVKGRGEDSACKEEGLTHYQPPGKPIGLTREKKRKTTAVTAVDVVVGEEENEEGKKLCGFLFVGVFAFFGARERQKAHSRDTPY</sequence>
<protein>
    <submittedName>
        <fullName evidence="1">Uncharacterized protein</fullName>
    </submittedName>
</protein>
<gene>
    <name evidence="1" type="ORF">MGYG_06686</name>
</gene>
<evidence type="ECO:0000313" key="1">
    <source>
        <dbReference type="EMBL" id="EFR03690.1"/>
    </source>
</evidence>
<reference evidence="2" key="1">
    <citation type="journal article" date="2012" name="MBio">
        <title>Comparative genome analysis of Trichophyton rubrum and related dermatophytes reveals candidate genes involved in infection.</title>
        <authorList>
            <person name="Martinez D.A."/>
            <person name="Oliver B.G."/>
            <person name="Graeser Y."/>
            <person name="Goldberg J.M."/>
            <person name="Li W."/>
            <person name="Martinez-Rossi N.M."/>
            <person name="Monod M."/>
            <person name="Shelest E."/>
            <person name="Barton R.C."/>
            <person name="Birch E."/>
            <person name="Brakhage A.A."/>
            <person name="Chen Z."/>
            <person name="Gurr S.J."/>
            <person name="Heiman D."/>
            <person name="Heitman J."/>
            <person name="Kosti I."/>
            <person name="Rossi A."/>
            <person name="Saif S."/>
            <person name="Samalova M."/>
            <person name="Saunders C.W."/>
            <person name="Shea T."/>
            <person name="Summerbell R.C."/>
            <person name="Xu J."/>
            <person name="Young S."/>
            <person name="Zeng Q."/>
            <person name="Birren B.W."/>
            <person name="Cuomo C.A."/>
            <person name="White T.C."/>
        </authorList>
    </citation>
    <scope>NUCLEOTIDE SEQUENCE [LARGE SCALE GENOMIC DNA]</scope>
    <source>
        <strain evidence="2">ATCC MYA-4604 / CBS 118893</strain>
    </source>
</reference>
<dbReference type="HOGENOM" id="CLU_2196315_0_0_1"/>